<gene>
    <name evidence="6" type="ORF">ANCCAN_23129</name>
</gene>
<protein>
    <recommendedName>
        <fullName evidence="8">WD domain, G-beta repeat protein</fullName>
    </recommendedName>
</protein>
<evidence type="ECO:0000313" key="6">
    <source>
        <dbReference type="EMBL" id="RCN31096.1"/>
    </source>
</evidence>
<proteinExistence type="predicted"/>
<keyword evidence="5" id="KW-0677">Repeat</keyword>
<keyword evidence="3" id="KW-0853">WD repeat</keyword>
<evidence type="ECO:0000256" key="1">
    <source>
        <dbReference type="ARBA" id="ARBA00004496"/>
    </source>
</evidence>
<comment type="caution">
    <text evidence="6">The sequence shown here is derived from an EMBL/GenBank/DDBJ whole genome shotgun (WGS) entry which is preliminary data.</text>
</comment>
<evidence type="ECO:0000256" key="3">
    <source>
        <dbReference type="ARBA" id="ARBA00022574"/>
    </source>
</evidence>
<comment type="subcellular location">
    <subcellularLocation>
        <location evidence="1">Cytoplasm</location>
    </subcellularLocation>
</comment>
<dbReference type="PANTHER" id="PTHR14344:SF3">
    <property type="entry name" value="WD REPEAT-CONTAINING PROTEIN 6"/>
    <property type="match status" value="1"/>
</dbReference>
<evidence type="ECO:0000256" key="4">
    <source>
        <dbReference type="ARBA" id="ARBA00022694"/>
    </source>
</evidence>
<dbReference type="InterPro" id="IPR036322">
    <property type="entry name" value="WD40_repeat_dom_sf"/>
</dbReference>
<sequence length="266" mass="30277">MLNICRRIALLSREVDEMVISGNGSRIDLFSICSDKHMRTIDVTEGEDIYKMTEGQEGIFVMGERTLHHIPDDELYGNKDRRKRHVLEFHENLLDVVFFEDEQELLIVSRCLTIWNMSFKFWEESCETLHYVSPEKIAMFTTSTIIGESWASATIVAGTSLGEITVFKPASGQIHTFAGPEGMLFDMCRYENRLYCVADDRSLSVYDCSSLISSDKKEKGSDDEISLKKLAQEYGHACRPFAVCADENGKIYTGGQDAVCFVRRSW</sequence>
<dbReference type="InterPro" id="IPR051973">
    <property type="entry name" value="tRNA_Anticodon_Mtase-Reg"/>
</dbReference>
<evidence type="ECO:0008006" key="8">
    <source>
        <dbReference type="Google" id="ProtNLM"/>
    </source>
</evidence>
<organism evidence="6 7">
    <name type="scientific">Ancylostoma caninum</name>
    <name type="common">Dog hookworm</name>
    <dbReference type="NCBI Taxonomy" id="29170"/>
    <lineage>
        <taxon>Eukaryota</taxon>
        <taxon>Metazoa</taxon>
        <taxon>Ecdysozoa</taxon>
        <taxon>Nematoda</taxon>
        <taxon>Chromadorea</taxon>
        <taxon>Rhabditida</taxon>
        <taxon>Rhabditina</taxon>
        <taxon>Rhabditomorpha</taxon>
        <taxon>Strongyloidea</taxon>
        <taxon>Ancylostomatidae</taxon>
        <taxon>Ancylostomatinae</taxon>
        <taxon>Ancylostoma</taxon>
    </lineage>
</organism>
<dbReference type="AlphaFoldDB" id="A0A368FG38"/>
<evidence type="ECO:0000256" key="2">
    <source>
        <dbReference type="ARBA" id="ARBA00022490"/>
    </source>
</evidence>
<dbReference type="Gene3D" id="2.130.10.10">
    <property type="entry name" value="YVTN repeat-like/Quinoprotein amine dehydrogenase"/>
    <property type="match status" value="1"/>
</dbReference>
<dbReference type="GO" id="GO:0005737">
    <property type="term" value="C:cytoplasm"/>
    <property type="evidence" value="ECO:0007669"/>
    <property type="project" value="UniProtKB-SubCell"/>
</dbReference>
<dbReference type="GO" id="GO:0030488">
    <property type="term" value="P:tRNA methylation"/>
    <property type="evidence" value="ECO:0007669"/>
    <property type="project" value="TreeGrafter"/>
</dbReference>
<keyword evidence="4" id="KW-0819">tRNA processing</keyword>
<dbReference type="STRING" id="29170.A0A368FG38"/>
<dbReference type="InterPro" id="IPR015943">
    <property type="entry name" value="WD40/YVTN_repeat-like_dom_sf"/>
</dbReference>
<dbReference type="OrthoDB" id="5594999at2759"/>
<keyword evidence="7" id="KW-1185">Reference proteome</keyword>
<accession>A0A368FG38</accession>
<keyword evidence="2" id="KW-0963">Cytoplasm</keyword>
<dbReference type="EMBL" id="JOJR01001391">
    <property type="protein sequence ID" value="RCN31096.1"/>
    <property type="molecule type" value="Genomic_DNA"/>
</dbReference>
<dbReference type="SUPFAM" id="SSF50978">
    <property type="entry name" value="WD40 repeat-like"/>
    <property type="match status" value="1"/>
</dbReference>
<name>A0A368FG38_ANCCA</name>
<evidence type="ECO:0000313" key="7">
    <source>
        <dbReference type="Proteomes" id="UP000252519"/>
    </source>
</evidence>
<dbReference type="PANTHER" id="PTHR14344">
    <property type="entry name" value="WD REPEAT PROTEIN"/>
    <property type="match status" value="1"/>
</dbReference>
<evidence type="ECO:0000256" key="5">
    <source>
        <dbReference type="ARBA" id="ARBA00022737"/>
    </source>
</evidence>
<dbReference type="Proteomes" id="UP000252519">
    <property type="component" value="Unassembled WGS sequence"/>
</dbReference>
<reference evidence="6 7" key="1">
    <citation type="submission" date="2014-10" db="EMBL/GenBank/DDBJ databases">
        <title>Draft genome of the hookworm Ancylostoma caninum.</title>
        <authorList>
            <person name="Mitreva M."/>
        </authorList>
    </citation>
    <scope>NUCLEOTIDE SEQUENCE [LARGE SCALE GENOMIC DNA]</scope>
    <source>
        <strain evidence="6 7">Baltimore</strain>
    </source>
</reference>